<dbReference type="Proteomes" id="UP000006461">
    <property type="component" value="Chromosome"/>
</dbReference>
<keyword evidence="3" id="KW-1185">Reference proteome</keyword>
<dbReference type="OrthoDB" id="5195644at2"/>
<dbReference type="eggNOG" id="ENOG5032TUY">
    <property type="taxonomic scope" value="Bacteria"/>
</dbReference>
<dbReference type="KEGG" id="mmar:MODMU_3927"/>
<evidence type="ECO:0000313" key="2">
    <source>
        <dbReference type="EMBL" id="CCH89330.1"/>
    </source>
</evidence>
<dbReference type="OMA" id="NLMPFMV"/>
<evidence type="ECO:0000313" key="3">
    <source>
        <dbReference type="Proteomes" id="UP000006461"/>
    </source>
</evidence>
<feature type="region of interest" description="Disordered" evidence="1">
    <location>
        <begin position="87"/>
        <end position="112"/>
    </location>
</feature>
<organism evidence="2 3">
    <name type="scientific">Modestobacter italicus (strain DSM 44449 / CECT 9708 / BC 501)</name>
    <dbReference type="NCBI Taxonomy" id="2732864"/>
    <lineage>
        <taxon>Bacteria</taxon>
        <taxon>Bacillati</taxon>
        <taxon>Actinomycetota</taxon>
        <taxon>Actinomycetes</taxon>
        <taxon>Geodermatophilales</taxon>
        <taxon>Geodermatophilaceae</taxon>
        <taxon>Modestobacter</taxon>
    </lineage>
</organism>
<accession>I4F117</accession>
<feature type="region of interest" description="Disordered" evidence="1">
    <location>
        <begin position="1"/>
        <end position="35"/>
    </location>
</feature>
<name>I4F117_MODI5</name>
<sequence length="305" mass="30814">MTEQSRRSAQPRDVPPPRPVEPVEGEVVGGETGLGPAARALADAVAGLLGRDPAADQPRGASRTSAGARAATGVLSDVISAVAAAARSAADPGGAERDRTSTGTKGSRAPSGVLTDLLDAAAPRLPIRDRDRLRQAYPGASDAEIADALVARATKLTAGIGAAVGGLTAAQWFAPPSLIAVPLELGAQTVLVAAVEVVLVGELHELADRRAAGDAAGRARAYLTSWTTQRPVGRTGSGGLFGVISTATASAMRRQVTRRLARSTTSMAPLLVGATLAARANRKATGALADELRGELGLPPSSAPR</sequence>
<proteinExistence type="predicted"/>
<dbReference type="HOGENOM" id="CLU_911595_0_0_11"/>
<gene>
    <name evidence="2" type="ordered locus">MODMU_3927</name>
</gene>
<dbReference type="AlphaFoldDB" id="I4F117"/>
<protein>
    <submittedName>
        <fullName evidence="2">Uncharacterized protein</fullName>
    </submittedName>
</protein>
<reference evidence="2 3" key="1">
    <citation type="journal article" date="2012" name="J. Bacteriol.">
        <title>Genome Sequence of Radiation-Resistant Modestobacter marinus Strain BC501, a Representative Actinobacterium That Thrives on Calcareous Stone Surfaces.</title>
        <authorList>
            <person name="Normand P."/>
            <person name="Gury J."/>
            <person name="Pujic P."/>
            <person name="Chouaia B."/>
            <person name="Crotti E."/>
            <person name="Brusetti L."/>
            <person name="Daffonchio D."/>
            <person name="Vacherie B."/>
            <person name="Barbe V."/>
            <person name="Medigue C."/>
            <person name="Calteau A."/>
            <person name="Ghodhbane-Gtari F."/>
            <person name="Essoussi I."/>
            <person name="Nouioui I."/>
            <person name="Abbassi-Ghozzi I."/>
            <person name="Gtari M."/>
        </authorList>
    </citation>
    <scope>NUCLEOTIDE SEQUENCE [LARGE SCALE GENOMIC DNA]</scope>
    <source>
        <strain evidence="3">BC 501</strain>
    </source>
</reference>
<dbReference type="EMBL" id="FO203431">
    <property type="protein sequence ID" value="CCH89330.1"/>
    <property type="molecule type" value="Genomic_DNA"/>
</dbReference>
<evidence type="ECO:0000256" key="1">
    <source>
        <dbReference type="SAM" id="MobiDB-lite"/>
    </source>
</evidence>
<dbReference type="PATRIC" id="fig|477641.3.peg.3675"/>
<dbReference type="STRING" id="477641.MODMU_3927"/>